<accession>A0ABN7RHA2</accession>
<proteinExistence type="predicted"/>
<sequence length="160" mass="17914">MKLLPFFAGCIFAADVCKDAAVSTCKFVIDEICGSNGKTYLNECVFQKAACFGEEDLSVAYKGACCPSSCPSEIKGESPYRSTCGVLYPNDCEFYRQKCLLRRAFDKIIDSGNAPEGDLQTSLDNFENVRRFFGTGDCELPETWEELLEDFEDVFLEYND</sequence>
<dbReference type="InterPro" id="IPR002350">
    <property type="entry name" value="Kazal_dom"/>
</dbReference>
<dbReference type="SMART" id="SM00280">
    <property type="entry name" value="KAZAL"/>
    <property type="match status" value="1"/>
</dbReference>
<keyword evidence="6" id="KW-1185">Reference proteome</keyword>
<reference evidence="5 6" key="1">
    <citation type="submission" date="2021-04" db="EMBL/GenBank/DDBJ databases">
        <authorList>
            <person name="Bliznina A."/>
        </authorList>
    </citation>
    <scope>NUCLEOTIDE SEQUENCE [LARGE SCALE GENOMIC DNA]</scope>
</reference>
<dbReference type="InterPro" id="IPR036058">
    <property type="entry name" value="Kazal_dom_sf"/>
</dbReference>
<evidence type="ECO:0000313" key="5">
    <source>
        <dbReference type="EMBL" id="CAG5077416.1"/>
    </source>
</evidence>
<evidence type="ECO:0000256" key="2">
    <source>
        <dbReference type="ARBA" id="ARBA00022900"/>
    </source>
</evidence>
<dbReference type="EMBL" id="OU015568">
    <property type="protein sequence ID" value="CAG5077416.1"/>
    <property type="molecule type" value="Genomic_DNA"/>
</dbReference>
<name>A0ABN7RHA2_OIKDI</name>
<dbReference type="PANTHER" id="PTHR10913:SF45">
    <property type="entry name" value="FOLLISTATIN, ISOFORM A-RELATED"/>
    <property type="match status" value="1"/>
</dbReference>
<evidence type="ECO:0000313" key="6">
    <source>
        <dbReference type="Proteomes" id="UP001158576"/>
    </source>
</evidence>
<dbReference type="CDD" id="cd00104">
    <property type="entry name" value="KAZAL_FS"/>
    <property type="match status" value="1"/>
</dbReference>
<dbReference type="Proteomes" id="UP001158576">
    <property type="component" value="Chromosome PAR"/>
</dbReference>
<dbReference type="Pfam" id="PF07648">
    <property type="entry name" value="Kazal_2"/>
    <property type="match status" value="2"/>
</dbReference>
<protein>
    <submittedName>
        <fullName evidence="5">Oidioi.mRNA.OKI2018_I69.PAR.g8708.t1.cds</fullName>
    </submittedName>
</protein>
<dbReference type="InterPro" id="IPR050653">
    <property type="entry name" value="Prot_Inhib_GrowthFact_Antg"/>
</dbReference>
<evidence type="ECO:0000256" key="1">
    <source>
        <dbReference type="ARBA" id="ARBA00022690"/>
    </source>
</evidence>
<dbReference type="SUPFAM" id="SSF100895">
    <property type="entry name" value="Kazal-type serine protease inhibitors"/>
    <property type="match status" value="1"/>
</dbReference>
<organism evidence="5 6">
    <name type="scientific">Oikopleura dioica</name>
    <name type="common">Tunicate</name>
    <dbReference type="NCBI Taxonomy" id="34765"/>
    <lineage>
        <taxon>Eukaryota</taxon>
        <taxon>Metazoa</taxon>
        <taxon>Chordata</taxon>
        <taxon>Tunicata</taxon>
        <taxon>Appendicularia</taxon>
        <taxon>Copelata</taxon>
        <taxon>Oikopleuridae</taxon>
        <taxon>Oikopleura</taxon>
    </lineage>
</organism>
<dbReference type="Gene3D" id="3.30.60.30">
    <property type="match status" value="1"/>
</dbReference>
<keyword evidence="2" id="KW-0722">Serine protease inhibitor</keyword>
<gene>
    <name evidence="5" type="ORF">OKIOD_LOCUS266</name>
</gene>
<dbReference type="PANTHER" id="PTHR10913">
    <property type="entry name" value="FOLLISTATIN-RELATED"/>
    <property type="match status" value="1"/>
</dbReference>
<evidence type="ECO:0000256" key="3">
    <source>
        <dbReference type="ARBA" id="ARBA00023157"/>
    </source>
</evidence>
<evidence type="ECO:0000259" key="4">
    <source>
        <dbReference type="SMART" id="SM00280"/>
    </source>
</evidence>
<keyword evidence="1" id="KW-0646">Protease inhibitor</keyword>
<feature type="domain" description="Kazal-like" evidence="4">
    <location>
        <begin position="16"/>
        <end position="65"/>
    </location>
</feature>
<keyword evidence="3" id="KW-1015">Disulfide bond</keyword>